<dbReference type="AlphaFoldDB" id="A0A9Q0V624"/>
<accession>A0A9Q0V624</accession>
<dbReference type="Proteomes" id="UP001151529">
    <property type="component" value="Chromosome 6"/>
</dbReference>
<dbReference type="GO" id="GO:0032875">
    <property type="term" value="P:regulation of DNA endoreduplication"/>
    <property type="evidence" value="ECO:0007669"/>
    <property type="project" value="InterPro"/>
</dbReference>
<keyword evidence="2" id="KW-0131">Cell cycle</keyword>
<dbReference type="PANTHER" id="PTHR33142">
    <property type="entry name" value="CYCLIN-DEPENDENT PROTEIN KINASE INHIBITOR SMR13"/>
    <property type="match status" value="1"/>
</dbReference>
<dbReference type="GO" id="GO:0004860">
    <property type="term" value="F:protein kinase inhibitor activity"/>
    <property type="evidence" value="ECO:0007669"/>
    <property type="project" value="UniProtKB-KW"/>
</dbReference>
<protein>
    <submittedName>
        <fullName evidence="3">Uncharacterized protein</fullName>
    </submittedName>
</protein>
<proteinExistence type="predicted"/>
<dbReference type="EMBL" id="JAPFFL010000002">
    <property type="protein sequence ID" value="KAJ6741833.1"/>
    <property type="molecule type" value="Genomic_DNA"/>
</dbReference>
<dbReference type="PANTHER" id="PTHR33142:SF28">
    <property type="entry name" value="CYCLIN-DEPENDENT PROTEIN KINASE INHIBITOR SMR13"/>
    <property type="match status" value="1"/>
</dbReference>
<sequence>MNGFQLYKIIHQLLKWRHQTFQEDQQDTRGKKFWQNVMKNQGISIAVAVLLLPAPKNHVTTALLAALHRRRKDSKYPETLSCPPAPMKRRVTTKCSSKKSPIAFFASPDIELFFFFAFQNIPA</sequence>
<comment type="caution">
    <text evidence="3">The sequence shown here is derived from an EMBL/GenBank/DDBJ whole genome shotgun (WGS) entry which is preliminary data.</text>
</comment>
<evidence type="ECO:0000256" key="2">
    <source>
        <dbReference type="ARBA" id="ARBA00023306"/>
    </source>
</evidence>
<evidence type="ECO:0000256" key="1">
    <source>
        <dbReference type="ARBA" id="ARBA00023013"/>
    </source>
</evidence>
<keyword evidence="1" id="KW-0649">Protein kinase inhibitor</keyword>
<reference evidence="3" key="1">
    <citation type="submission" date="2022-11" db="EMBL/GenBank/DDBJ databases">
        <authorList>
            <person name="Hyden B.L."/>
            <person name="Feng K."/>
            <person name="Yates T."/>
            <person name="Jawdy S."/>
            <person name="Smart L.B."/>
            <person name="Muchero W."/>
        </authorList>
    </citation>
    <scope>NUCLEOTIDE SEQUENCE</scope>
    <source>
        <tissue evidence="3">Shoot tip</tissue>
    </source>
</reference>
<name>A0A9Q0V624_SALVM</name>
<dbReference type="InterPro" id="IPR040389">
    <property type="entry name" value="SMR"/>
</dbReference>
<organism evidence="3 4">
    <name type="scientific">Salix viminalis</name>
    <name type="common">Common osier</name>
    <name type="synonym">Basket willow</name>
    <dbReference type="NCBI Taxonomy" id="40686"/>
    <lineage>
        <taxon>Eukaryota</taxon>
        <taxon>Viridiplantae</taxon>
        <taxon>Streptophyta</taxon>
        <taxon>Embryophyta</taxon>
        <taxon>Tracheophyta</taxon>
        <taxon>Spermatophyta</taxon>
        <taxon>Magnoliopsida</taxon>
        <taxon>eudicotyledons</taxon>
        <taxon>Gunneridae</taxon>
        <taxon>Pentapetalae</taxon>
        <taxon>rosids</taxon>
        <taxon>fabids</taxon>
        <taxon>Malpighiales</taxon>
        <taxon>Salicaceae</taxon>
        <taxon>Saliceae</taxon>
        <taxon>Salix</taxon>
    </lineage>
</organism>
<gene>
    <name evidence="3" type="ORF">OIU85_015966</name>
</gene>
<dbReference type="GO" id="GO:0005634">
    <property type="term" value="C:nucleus"/>
    <property type="evidence" value="ECO:0007669"/>
    <property type="project" value="TreeGrafter"/>
</dbReference>
<keyword evidence="4" id="KW-1185">Reference proteome</keyword>
<reference evidence="3" key="2">
    <citation type="journal article" date="2023" name="Int. J. Mol. Sci.">
        <title>De Novo Assembly and Annotation of 11 Diverse Shrub Willow (Salix) Genomes Reveals Novel Gene Organization in Sex-Linked Regions.</title>
        <authorList>
            <person name="Hyden B."/>
            <person name="Feng K."/>
            <person name="Yates T.B."/>
            <person name="Jawdy S."/>
            <person name="Cereghino C."/>
            <person name="Smart L.B."/>
            <person name="Muchero W."/>
        </authorList>
    </citation>
    <scope>NUCLEOTIDE SEQUENCE [LARGE SCALE GENOMIC DNA]</scope>
    <source>
        <tissue evidence="3">Shoot tip</tissue>
    </source>
</reference>
<evidence type="ECO:0000313" key="3">
    <source>
        <dbReference type="EMBL" id="KAJ6741833.1"/>
    </source>
</evidence>
<evidence type="ECO:0000313" key="4">
    <source>
        <dbReference type="Proteomes" id="UP001151529"/>
    </source>
</evidence>
<dbReference type="OrthoDB" id="1840446at2759"/>